<gene>
    <name evidence="8" type="ordered locus">Tgr7_2588</name>
</gene>
<evidence type="ECO:0000313" key="9">
    <source>
        <dbReference type="Proteomes" id="UP000002383"/>
    </source>
</evidence>
<feature type="domain" description="HAMP" evidence="6">
    <location>
        <begin position="322"/>
        <end position="373"/>
    </location>
</feature>
<dbReference type="InterPro" id="IPR029787">
    <property type="entry name" value="Nucleotide_cyclase"/>
</dbReference>
<dbReference type="EC" id="2.7.7.65" evidence="2"/>
<dbReference type="FunFam" id="3.30.70.270:FF:000001">
    <property type="entry name" value="Diguanylate cyclase domain protein"/>
    <property type="match status" value="1"/>
</dbReference>
<dbReference type="SUPFAM" id="SSF55073">
    <property type="entry name" value="Nucleotide cyclase"/>
    <property type="match status" value="1"/>
</dbReference>
<dbReference type="eggNOG" id="COG3706">
    <property type="taxonomic scope" value="Bacteria"/>
</dbReference>
<dbReference type="HOGENOM" id="CLU_479754_0_0_6"/>
<keyword evidence="5" id="KW-1133">Transmembrane helix</keyword>
<dbReference type="Gene3D" id="6.10.340.10">
    <property type="match status" value="1"/>
</dbReference>
<keyword evidence="5" id="KW-0812">Transmembrane</keyword>
<dbReference type="InterPro" id="IPR000160">
    <property type="entry name" value="GGDEF_dom"/>
</dbReference>
<dbReference type="eggNOG" id="COG2205">
    <property type="taxonomic scope" value="Bacteria"/>
</dbReference>
<dbReference type="InterPro" id="IPR043128">
    <property type="entry name" value="Rev_trsase/Diguanyl_cyclase"/>
</dbReference>
<dbReference type="Proteomes" id="UP000002383">
    <property type="component" value="Chromosome"/>
</dbReference>
<dbReference type="OrthoDB" id="9813903at2"/>
<dbReference type="PROSITE" id="PS50885">
    <property type="entry name" value="HAMP"/>
    <property type="match status" value="1"/>
</dbReference>
<dbReference type="GO" id="GO:0016020">
    <property type="term" value="C:membrane"/>
    <property type="evidence" value="ECO:0007669"/>
    <property type="project" value="InterPro"/>
</dbReference>
<keyword evidence="5" id="KW-0472">Membrane</keyword>
<dbReference type="Gene3D" id="3.30.70.270">
    <property type="match status" value="1"/>
</dbReference>
<dbReference type="EMBL" id="CP001339">
    <property type="protein sequence ID" value="ACL73663.1"/>
    <property type="molecule type" value="Genomic_DNA"/>
</dbReference>
<dbReference type="GO" id="GO:0007165">
    <property type="term" value="P:signal transduction"/>
    <property type="evidence" value="ECO:0007669"/>
    <property type="project" value="InterPro"/>
</dbReference>
<dbReference type="PANTHER" id="PTHR45138:SF9">
    <property type="entry name" value="DIGUANYLATE CYCLASE DGCM-RELATED"/>
    <property type="match status" value="1"/>
</dbReference>
<name>B8GM76_THISH</name>
<evidence type="ECO:0000256" key="5">
    <source>
        <dbReference type="SAM" id="Phobius"/>
    </source>
</evidence>
<dbReference type="STRING" id="396588.Tgr7_2588"/>
<organism evidence="8 9">
    <name type="scientific">Thioalkalivibrio sulfidiphilus (strain HL-EbGR7)</name>
    <dbReference type="NCBI Taxonomy" id="396588"/>
    <lineage>
        <taxon>Bacteria</taxon>
        <taxon>Pseudomonadati</taxon>
        <taxon>Pseudomonadota</taxon>
        <taxon>Gammaproteobacteria</taxon>
        <taxon>Chromatiales</taxon>
        <taxon>Ectothiorhodospiraceae</taxon>
        <taxon>Thioalkalivibrio</taxon>
    </lineage>
</organism>
<evidence type="ECO:0000259" key="6">
    <source>
        <dbReference type="PROSITE" id="PS50885"/>
    </source>
</evidence>
<dbReference type="PANTHER" id="PTHR45138">
    <property type="entry name" value="REGULATORY COMPONENTS OF SENSORY TRANSDUCTION SYSTEM"/>
    <property type="match status" value="1"/>
</dbReference>
<keyword evidence="4" id="KW-0175">Coiled coil</keyword>
<dbReference type="PROSITE" id="PS50887">
    <property type="entry name" value="GGDEF"/>
    <property type="match status" value="1"/>
</dbReference>
<evidence type="ECO:0000256" key="1">
    <source>
        <dbReference type="ARBA" id="ARBA00001946"/>
    </source>
</evidence>
<protein>
    <recommendedName>
        <fullName evidence="2">diguanylate cyclase</fullName>
        <ecNumber evidence="2">2.7.7.65</ecNumber>
    </recommendedName>
</protein>
<feature type="domain" description="GGDEF" evidence="7">
    <location>
        <begin position="434"/>
        <end position="564"/>
    </location>
</feature>
<evidence type="ECO:0000259" key="7">
    <source>
        <dbReference type="PROSITE" id="PS50887"/>
    </source>
</evidence>
<evidence type="ECO:0000256" key="4">
    <source>
        <dbReference type="SAM" id="Coils"/>
    </source>
</evidence>
<dbReference type="Pfam" id="PF00672">
    <property type="entry name" value="HAMP"/>
    <property type="match status" value="1"/>
</dbReference>
<dbReference type="NCBIfam" id="TIGR00254">
    <property type="entry name" value="GGDEF"/>
    <property type="match status" value="1"/>
</dbReference>
<feature type="coiled-coil region" evidence="4">
    <location>
        <begin position="365"/>
        <end position="399"/>
    </location>
</feature>
<evidence type="ECO:0000313" key="8">
    <source>
        <dbReference type="EMBL" id="ACL73663.1"/>
    </source>
</evidence>
<feature type="transmembrane region" description="Helical" evidence="5">
    <location>
        <begin position="293"/>
        <end position="316"/>
    </location>
</feature>
<evidence type="ECO:0000256" key="3">
    <source>
        <dbReference type="ARBA" id="ARBA00034247"/>
    </source>
</evidence>
<dbReference type="AlphaFoldDB" id="B8GM76"/>
<dbReference type="GO" id="GO:0052621">
    <property type="term" value="F:diguanylate cyclase activity"/>
    <property type="evidence" value="ECO:0007669"/>
    <property type="project" value="UniProtKB-EC"/>
</dbReference>
<dbReference type="KEGG" id="tgr:Tgr7_2588"/>
<dbReference type="CDD" id="cd01949">
    <property type="entry name" value="GGDEF"/>
    <property type="match status" value="1"/>
</dbReference>
<dbReference type="InterPro" id="IPR050469">
    <property type="entry name" value="Diguanylate_Cyclase"/>
</dbReference>
<dbReference type="SMART" id="SM00267">
    <property type="entry name" value="GGDEF"/>
    <property type="match status" value="1"/>
</dbReference>
<comment type="cofactor">
    <cofactor evidence="1">
        <name>Mg(2+)</name>
        <dbReference type="ChEBI" id="CHEBI:18420"/>
    </cofactor>
</comment>
<dbReference type="CDD" id="cd06225">
    <property type="entry name" value="HAMP"/>
    <property type="match status" value="1"/>
</dbReference>
<dbReference type="InterPro" id="IPR003660">
    <property type="entry name" value="HAMP_dom"/>
</dbReference>
<dbReference type="RefSeq" id="WP_012639138.1">
    <property type="nucleotide sequence ID" value="NC_011901.1"/>
</dbReference>
<proteinExistence type="predicted"/>
<evidence type="ECO:0000256" key="2">
    <source>
        <dbReference type="ARBA" id="ARBA00012528"/>
    </source>
</evidence>
<dbReference type="SMART" id="SM00304">
    <property type="entry name" value="HAMP"/>
    <property type="match status" value="1"/>
</dbReference>
<sequence length="568" mass="63366" precursor="true">MRRQLSILLFLAILLASLGTALVVALSMYRELVASSDAHVSRLHDQLRDRFHAFDLLLAEQEQGLNRRLEGILPRVAEELEAMVDDPLGATPEQLDLLSERHGVSYLYLIDRAGRVAATNFAPDLGLELAAAGEGMRQMFERLYGSGQINADRFNASIHTGRLYKYAYYGPRDRDYILEAAVDLRDYLQTEVSPRMDQFLFGDLLRLGTADNGHVTDFDLFIATEYGGWSLWREGRRLDSHVLEALRGHGRVVLQDNGVQAVYEHLRRVDADGAETDSLITLVAYDRSGQERLLMSSVGFALLLAVVLGVLAFLVARVIMQRSLLRPVLQIVSRLDDVSRGEFRRLPTTGVSELDVITRGVNTMLERIDDREERLLEAKHQLERRVQERTAALESLNQQLAHLATTDPLTGLANRRSFFEAAERELGRSRRAGYATVVAMLDLDHFKDVNDTHGHAAGDRILELVSRVLVKELRDADLVGRLGGEEFGLLLVDVSVAHAREIVERIRTRVMHCDTGLDLSVTLSAGIADCDPAMLGLDVAMALADRALYEAKRQGRNRVITRAIGSPS</sequence>
<keyword evidence="9" id="KW-1185">Reference proteome</keyword>
<reference evidence="8 9" key="1">
    <citation type="journal article" date="2011" name="Stand. Genomic Sci.">
        <title>Complete genome sequence of 'Thioalkalivibrio sulfidophilus' HL-EbGr7.</title>
        <authorList>
            <person name="Muyzer G."/>
            <person name="Sorokin D.Y."/>
            <person name="Mavromatis K."/>
            <person name="Lapidus A."/>
            <person name="Clum A."/>
            <person name="Ivanova N."/>
            <person name="Pati A."/>
            <person name="d'Haeseleer P."/>
            <person name="Woyke T."/>
            <person name="Kyrpides N.C."/>
        </authorList>
    </citation>
    <scope>NUCLEOTIDE SEQUENCE [LARGE SCALE GENOMIC DNA]</scope>
    <source>
        <strain evidence="8 9">HL-EbGR7</strain>
    </source>
</reference>
<accession>B8GM76</accession>
<dbReference type="Pfam" id="PF00990">
    <property type="entry name" value="GGDEF"/>
    <property type="match status" value="1"/>
</dbReference>
<comment type="catalytic activity">
    <reaction evidence="3">
        <text>2 GTP = 3',3'-c-di-GMP + 2 diphosphate</text>
        <dbReference type="Rhea" id="RHEA:24898"/>
        <dbReference type="ChEBI" id="CHEBI:33019"/>
        <dbReference type="ChEBI" id="CHEBI:37565"/>
        <dbReference type="ChEBI" id="CHEBI:58805"/>
        <dbReference type="EC" id="2.7.7.65"/>
    </reaction>
</comment>